<evidence type="ECO:0000313" key="2">
    <source>
        <dbReference type="EMBL" id="RJY09286.1"/>
    </source>
</evidence>
<comment type="caution">
    <text evidence="2">The sequence shown here is derived from an EMBL/GenBank/DDBJ whole genome shotgun (WGS) entry which is preliminary data.</text>
</comment>
<accession>A0A419RU26</accession>
<dbReference type="Pfam" id="PF26624">
    <property type="entry name" value="DUF8200"/>
    <property type="match status" value="1"/>
</dbReference>
<feature type="signal peptide" evidence="1">
    <location>
        <begin position="1"/>
        <end position="18"/>
    </location>
</feature>
<dbReference type="AlphaFoldDB" id="A0A419RU26"/>
<keyword evidence="1" id="KW-0732">Signal</keyword>
<reference evidence="2 3" key="1">
    <citation type="journal article" date="2017" name="Int. J. Syst. Evol. Microbiol.">
        <title>Erythrobacter aquimixticola sp. nov., isolated from the junction between the ocean and a freshwater spring.</title>
        <authorList>
            <person name="Park S."/>
            <person name="Jung Y.T."/>
            <person name="Choi S.J."/>
            <person name="Yoon J.H."/>
        </authorList>
    </citation>
    <scope>NUCLEOTIDE SEQUENCE [LARGE SCALE GENOMIC DNA]</scope>
    <source>
        <strain evidence="2 3">JSSK-14</strain>
    </source>
</reference>
<dbReference type="Proteomes" id="UP000285232">
    <property type="component" value="Unassembled WGS sequence"/>
</dbReference>
<feature type="chain" id="PRO_5019040191" evidence="1">
    <location>
        <begin position="19"/>
        <end position="100"/>
    </location>
</feature>
<dbReference type="InterPro" id="IPR058513">
    <property type="entry name" value="DUF8200"/>
</dbReference>
<protein>
    <submittedName>
        <fullName evidence="2">Uncharacterized protein</fullName>
    </submittedName>
</protein>
<gene>
    <name evidence="2" type="ORF">D6201_07885</name>
</gene>
<dbReference type="InterPro" id="IPR058067">
    <property type="entry name" value="CC_3452-like"/>
</dbReference>
<dbReference type="NCBIfam" id="NF047636">
    <property type="entry name" value="CC_3452_fam"/>
    <property type="match status" value="1"/>
</dbReference>
<dbReference type="EMBL" id="RAHX01000001">
    <property type="protein sequence ID" value="RJY09286.1"/>
    <property type="molecule type" value="Genomic_DNA"/>
</dbReference>
<evidence type="ECO:0000256" key="1">
    <source>
        <dbReference type="SAM" id="SignalP"/>
    </source>
</evidence>
<dbReference type="OrthoDB" id="7594837at2"/>
<name>A0A419RU26_9SPHN</name>
<dbReference type="RefSeq" id="WP_120048294.1">
    <property type="nucleotide sequence ID" value="NZ_RAHX01000001.1"/>
</dbReference>
<proteinExistence type="predicted"/>
<evidence type="ECO:0000313" key="3">
    <source>
        <dbReference type="Proteomes" id="UP000285232"/>
    </source>
</evidence>
<organism evidence="2 3">
    <name type="scientific">Aurantiacibacter aquimixticola</name>
    <dbReference type="NCBI Taxonomy" id="1958945"/>
    <lineage>
        <taxon>Bacteria</taxon>
        <taxon>Pseudomonadati</taxon>
        <taxon>Pseudomonadota</taxon>
        <taxon>Alphaproteobacteria</taxon>
        <taxon>Sphingomonadales</taxon>
        <taxon>Erythrobacteraceae</taxon>
        <taxon>Aurantiacibacter</taxon>
    </lineage>
</organism>
<keyword evidence="3" id="KW-1185">Reference proteome</keyword>
<sequence length="100" mass="10270">MSRLPLAAALIAASAAMASPLSATQSAPYFTAQLAAPTSEERAIAGGVVFRCEETRCAAPRSGDRSLRVCSELRREVGAIASFTANGRALSAAQLARCNG</sequence>